<dbReference type="GO" id="GO:0008270">
    <property type="term" value="F:zinc ion binding"/>
    <property type="evidence" value="ECO:0007669"/>
    <property type="project" value="UniProtKB-KW"/>
</dbReference>
<evidence type="ECO:0000256" key="9">
    <source>
        <dbReference type="ARBA" id="ARBA00022771"/>
    </source>
</evidence>
<dbReference type="GO" id="GO:0003690">
    <property type="term" value="F:double-stranded DNA binding"/>
    <property type="evidence" value="ECO:0007669"/>
    <property type="project" value="UniProtKB-ARBA"/>
</dbReference>
<evidence type="ECO:0000256" key="18">
    <source>
        <dbReference type="ARBA" id="ARBA00044632"/>
    </source>
</evidence>
<comment type="caution">
    <text evidence="22">The sequence shown here is derived from an EMBL/GenBank/DDBJ whole genome shotgun (WGS) entry which is preliminary data.</text>
</comment>
<evidence type="ECO:0000256" key="7">
    <source>
        <dbReference type="ARBA" id="ARBA00022723"/>
    </source>
</evidence>
<keyword evidence="15" id="KW-0511">Multifunctional enzyme</keyword>
<keyword evidence="11" id="KW-0862">Zinc</keyword>
<dbReference type="InterPro" id="IPR012319">
    <property type="entry name" value="FPG_cat"/>
</dbReference>
<dbReference type="Gene3D" id="1.10.8.50">
    <property type="match status" value="1"/>
</dbReference>
<dbReference type="RefSeq" id="WP_190921069.1">
    <property type="nucleotide sequence ID" value="NZ_JACXIZ010000048.1"/>
</dbReference>
<evidence type="ECO:0000256" key="4">
    <source>
        <dbReference type="ARBA" id="ARBA00012024"/>
    </source>
</evidence>
<dbReference type="Pfam" id="PF01149">
    <property type="entry name" value="Fapy_DNA_glyco"/>
    <property type="match status" value="1"/>
</dbReference>
<dbReference type="EC" id="3.2.2.23" evidence="4"/>
<name>A0A927GUA6_9BACL</name>
<keyword evidence="9 19" id="KW-0863">Zinc-finger</keyword>
<dbReference type="SMART" id="SM00898">
    <property type="entry name" value="Fapy_DNA_glyco"/>
    <property type="match status" value="1"/>
</dbReference>
<evidence type="ECO:0000259" key="21">
    <source>
        <dbReference type="PROSITE" id="PS51068"/>
    </source>
</evidence>
<evidence type="ECO:0000256" key="16">
    <source>
        <dbReference type="ARBA" id="ARBA00023295"/>
    </source>
</evidence>
<dbReference type="EMBL" id="JACXIZ010000048">
    <property type="protein sequence ID" value="MBD2847965.1"/>
    <property type="molecule type" value="Genomic_DNA"/>
</dbReference>
<evidence type="ECO:0000256" key="5">
    <source>
        <dbReference type="ARBA" id="ARBA00012720"/>
    </source>
</evidence>
<keyword evidence="23" id="KW-1185">Reference proteome</keyword>
<dbReference type="Gene3D" id="3.20.190.10">
    <property type="entry name" value="MutM-like, N-terminal"/>
    <property type="match status" value="1"/>
</dbReference>
<evidence type="ECO:0000313" key="23">
    <source>
        <dbReference type="Proteomes" id="UP000621560"/>
    </source>
</evidence>
<evidence type="ECO:0000256" key="12">
    <source>
        <dbReference type="ARBA" id="ARBA00023125"/>
    </source>
</evidence>
<evidence type="ECO:0000256" key="13">
    <source>
        <dbReference type="ARBA" id="ARBA00023204"/>
    </source>
</evidence>
<dbReference type="InterPro" id="IPR000214">
    <property type="entry name" value="Znf_DNA_glyclase/AP_lyase"/>
</dbReference>
<organism evidence="22 23">
    <name type="scientific">Paenibacillus sabuli</name>
    <dbReference type="NCBI Taxonomy" id="2772509"/>
    <lineage>
        <taxon>Bacteria</taxon>
        <taxon>Bacillati</taxon>
        <taxon>Bacillota</taxon>
        <taxon>Bacilli</taxon>
        <taxon>Bacillales</taxon>
        <taxon>Paenibacillaceae</taxon>
        <taxon>Paenibacillus</taxon>
    </lineage>
</organism>
<dbReference type="SUPFAM" id="SSF46946">
    <property type="entry name" value="S13-like H2TH domain"/>
    <property type="match status" value="1"/>
</dbReference>
<evidence type="ECO:0000256" key="8">
    <source>
        <dbReference type="ARBA" id="ARBA00022763"/>
    </source>
</evidence>
<evidence type="ECO:0000256" key="14">
    <source>
        <dbReference type="ARBA" id="ARBA00023239"/>
    </source>
</evidence>
<dbReference type="GO" id="GO:0140078">
    <property type="term" value="F:class I DNA-(apurinic or apyrimidinic site) endonuclease activity"/>
    <property type="evidence" value="ECO:0007669"/>
    <property type="project" value="UniProtKB-EC"/>
</dbReference>
<dbReference type="PANTHER" id="PTHR22993">
    <property type="entry name" value="FORMAMIDOPYRIMIDINE-DNA GLYCOSYLASE"/>
    <property type="match status" value="1"/>
</dbReference>
<evidence type="ECO:0000256" key="15">
    <source>
        <dbReference type="ARBA" id="ARBA00023268"/>
    </source>
</evidence>
<keyword evidence="7" id="KW-0479">Metal-binding</keyword>
<dbReference type="Proteomes" id="UP000621560">
    <property type="component" value="Unassembled WGS sequence"/>
</dbReference>
<keyword evidence="10" id="KW-0378">Hydrolase</keyword>
<dbReference type="SUPFAM" id="SSF57716">
    <property type="entry name" value="Glucocorticoid receptor-like (DNA-binding domain)"/>
    <property type="match status" value="1"/>
</dbReference>
<dbReference type="GO" id="GO:0006284">
    <property type="term" value="P:base-excision repair"/>
    <property type="evidence" value="ECO:0007669"/>
    <property type="project" value="InterPro"/>
</dbReference>
<keyword evidence="13" id="KW-0234">DNA repair</keyword>
<feature type="domain" description="FPG-type" evidence="20">
    <location>
        <begin position="236"/>
        <end position="270"/>
    </location>
</feature>
<dbReference type="Pfam" id="PF06827">
    <property type="entry name" value="zf-FPG_IleRS"/>
    <property type="match status" value="1"/>
</dbReference>
<comment type="catalytic activity">
    <reaction evidence="1">
        <text>Hydrolysis of DNA containing ring-opened 7-methylguanine residues, releasing 2,6-diamino-4-hydroxy-5-(N-methyl)formamidopyrimidine.</text>
        <dbReference type="EC" id="3.2.2.23"/>
    </reaction>
</comment>
<gene>
    <name evidence="22" type="ORF">IDH44_22445</name>
</gene>
<dbReference type="PROSITE" id="PS51066">
    <property type="entry name" value="ZF_FPG_2"/>
    <property type="match status" value="1"/>
</dbReference>
<keyword evidence="8" id="KW-0227">DNA damage</keyword>
<evidence type="ECO:0000259" key="20">
    <source>
        <dbReference type="PROSITE" id="PS51066"/>
    </source>
</evidence>
<evidence type="ECO:0000256" key="6">
    <source>
        <dbReference type="ARBA" id="ARBA00016240"/>
    </source>
</evidence>
<comment type="cofactor">
    <cofactor evidence="2">
        <name>Zn(2+)</name>
        <dbReference type="ChEBI" id="CHEBI:29105"/>
    </cofactor>
</comment>
<evidence type="ECO:0000256" key="1">
    <source>
        <dbReference type="ARBA" id="ARBA00001668"/>
    </source>
</evidence>
<evidence type="ECO:0000256" key="11">
    <source>
        <dbReference type="ARBA" id="ARBA00022833"/>
    </source>
</evidence>
<evidence type="ECO:0000313" key="22">
    <source>
        <dbReference type="EMBL" id="MBD2847965.1"/>
    </source>
</evidence>
<comment type="similarity">
    <text evidence="3">Belongs to the FPG family.</text>
</comment>
<dbReference type="InterPro" id="IPR010979">
    <property type="entry name" value="Ribosomal_uS13-like_H2TH"/>
</dbReference>
<evidence type="ECO:0000256" key="19">
    <source>
        <dbReference type="PROSITE-ProRule" id="PRU00391"/>
    </source>
</evidence>
<dbReference type="EC" id="4.2.99.18" evidence="5"/>
<feature type="domain" description="Formamidopyrimidine-DNA glycosylase catalytic" evidence="21">
    <location>
        <begin position="2"/>
        <end position="95"/>
    </location>
</feature>
<dbReference type="Pfam" id="PF06831">
    <property type="entry name" value="H2TH"/>
    <property type="match status" value="1"/>
</dbReference>
<dbReference type="PROSITE" id="PS51068">
    <property type="entry name" value="FPG_CAT"/>
    <property type="match status" value="1"/>
</dbReference>
<dbReference type="SMART" id="SM01232">
    <property type="entry name" value="H2TH"/>
    <property type="match status" value="1"/>
</dbReference>
<evidence type="ECO:0000256" key="3">
    <source>
        <dbReference type="ARBA" id="ARBA00009409"/>
    </source>
</evidence>
<dbReference type="InterPro" id="IPR015886">
    <property type="entry name" value="H2TH_FPG"/>
</dbReference>
<accession>A0A927GUA6</accession>
<keyword evidence="16" id="KW-0326">Glycosidase</keyword>
<evidence type="ECO:0000256" key="17">
    <source>
        <dbReference type="ARBA" id="ARBA00030638"/>
    </source>
</evidence>
<evidence type="ECO:0000256" key="2">
    <source>
        <dbReference type="ARBA" id="ARBA00001947"/>
    </source>
</evidence>
<dbReference type="GO" id="GO:0034039">
    <property type="term" value="F:8-oxo-7,8-dihydroguanine DNA N-glycosylase activity"/>
    <property type="evidence" value="ECO:0007669"/>
    <property type="project" value="TreeGrafter"/>
</dbReference>
<dbReference type="InterPro" id="IPR010663">
    <property type="entry name" value="Znf_FPG/IleRS"/>
</dbReference>
<reference evidence="22" key="1">
    <citation type="submission" date="2020-09" db="EMBL/GenBank/DDBJ databases">
        <title>A novel bacterium of genus Paenibacillus, isolated from South China Sea.</title>
        <authorList>
            <person name="Huang H."/>
            <person name="Mo K."/>
            <person name="Hu Y."/>
        </authorList>
    </citation>
    <scope>NUCLEOTIDE SEQUENCE</scope>
    <source>
        <strain evidence="22">IB182496</strain>
    </source>
</reference>
<dbReference type="GO" id="GO:0003684">
    <property type="term" value="F:damaged DNA binding"/>
    <property type="evidence" value="ECO:0007669"/>
    <property type="project" value="InterPro"/>
</dbReference>
<dbReference type="FunFam" id="1.10.8.50:FF:000003">
    <property type="entry name" value="Formamidopyrimidine-DNA glycosylase"/>
    <property type="match status" value="1"/>
</dbReference>
<dbReference type="InterPro" id="IPR035937">
    <property type="entry name" value="FPG_N"/>
</dbReference>
<sequence length="274" mass="30762">MPEWPEMETYRTLLSEKLVGDTIVGTEVTRAKSINVPAEQFDKELTGRVVWYVERRGKNLLLHLDNGRRLLLHLMLGGSMYYGQEEEDRPSRTVQVTLRLTRGSLYFIGLRLGYLHLLSVREVEAQLEGLGPEPFDKRMTAERFRACFKGKRGTVKSALTDQHVIAGIGNCYADEIAFAAGVRPSARIPELAEADWERLYAGMMAVLPEAAALGGYMEQPFTHDDKLTGTYNAHCKVYDREGEPCLTCGSPIVRTQVSSRKAFYCPVCQGEHGQ</sequence>
<protein>
    <recommendedName>
        <fullName evidence="6">Formamidopyrimidine-DNA glycosylase</fullName>
        <ecNumber evidence="4">3.2.2.23</ecNumber>
        <ecNumber evidence="5">4.2.99.18</ecNumber>
    </recommendedName>
    <alternativeName>
        <fullName evidence="17">DNA-(apurinic or apyrimidinic site) lyase MutM</fullName>
    </alternativeName>
</protein>
<evidence type="ECO:0000256" key="10">
    <source>
        <dbReference type="ARBA" id="ARBA00022801"/>
    </source>
</evidence>
<proteinExistence type="inferred from homology"/>
<keyword evidence="12" id="KW-0238">DNA-binding</keyword>
<dbReference type="PANTHER" id="PTHR22993:SF9">
    <property type="entry name" value="FORMAMIDOPYRIMIDINE-DNA GLYCOSYLASE"/>
    <property type="match status" value="1"/>
</dbReference>
<dbReference type="AlphaFoldDB" id="A0A927GUA6"/>
<dbReference type="SUPFAM" id="SSF81624">
    <property type="entry name" value="N-terminal domain of MutM-like DNA repair proteins"/>
    <property type="match status" value="1"/>
</dbReference>
<comment type="catalytic activity">
    <reaction evidence="18">
        <text>2'-deoxyribonucleotide-(2'-deoxyribose 5'-phosphate)-2'-deoxyribonucleotide-DNA = a 3'-end 2'-deoxyribonucleotide-(2,3-dehydro-2,3-deoxyribose 5'-phosphate)-DNA + a 5'-end 5'-phospho-2'-deoxyribonucleoside-DNA + H(+)</text>
        <dbReference type="Rhea" id="RHEA:66592"/>
        <dbReference type="Rhea" id="RHEA-COMP:13180"/>
        <dbReference type="Rhea" id="RHEA-COMP:16897"/>
        <dbReference type="Rhea" id="RHEA-COMP:17067"/>
        <dbReference type="ChEBI" id="CHEBI:15378"/>
        <dbReference type="ChEBI" id="CHEBI:136412"/>
        <dbReference type="ChEBI" id="CHEBI:157695"/>
        <dbReference type="ChEBI" id="CHEBI:167181"/>
        <dbReference type="EC" id="4.2.99.18"/>
    </reaction>
</comment>
<keyword evidence="14" id="KW-0456">Lyase</keyword>